<gene>
    <name evidence="1" type="ORF">ENV60_02640</name>
</gene>
<organism evidence="1">
    <name type="scientific">candidate division WOR-3 bacterium</name>
    <dbReference type="NCBI Taxonomy" id="2052148"/>
    <lineage>
        <taxon>Bacteria</taxon>
        <taxon>Bacteria division WOR-3</taxon>
    </lineage>
</organism>
<accession>A0A7C4XJP1</accession>
<proteinExistence type="predicted"/>
<name>A0A7C4XJP1_UNCW3</name>
<sequence length="317" mass="35984">MKLPKGRPILENTRLEFINLDNVLMASKRERAHRISGYISIIYPDVEELIFLKQGEPFNAARLSPKERTVIPIIEVIERAKKATSGILSEYATDEILLNMIITTIILQPIKANVDVSRIQPKILIDKLKSTKFAGFIWMTSGIEESFLPFQNGELIGFYPAGSIEKISDENLILKYLTKPNTTISIFDRIETGIPEQATPAQVEMFCKIFSALFKNYASPLGQAMVLKTVMMAKSTAQKEYPFIGEFHIEADFGVSAKLVIEPKTLTRGMARWFDLIYESFSTLLGKESEVIARKVLSDYRFALMSLNFFDYTKLKL</sequence>
<evidence type="ECO:0000313" key="1">
    <source>
        <dbReference type="EMBL" id="HGV97176.1"/>
    </source>
</evidence>
<protein>
    <submittedName>
        <fullName evidence="1">Uncharacterized protein</fullName>
    </submittedName>
</protein>
<dbReference type="EMBL" id="DTGZ01000046">
    <property type="protein sequence ID" value="HGV97176.1"/>
    <property type="molecule type" value="Genomic_DNA"/>
</dbReference>
<dbReference type="AlphaFoldDB" id="A0A7C4XJP1"/>
<comment type="caution">
    <text evidence="1">The sequence shown here is derived from an EMBL/GenBank/DDBJ whole genome shotgun (WGS) entry which is preliminary data.</text>
</comment>
<reference evidence="1" key="1">
    <citation type="journal article" date="2020" name="mSystems">
        <title>Genome- and Community-Level Interaction Insights into Carbon Utilization and Element Cycling Functions of Hydrothermarchaeota in Hydrothermal Sediment.</title>
        <authorList>
            <person name="Zhou Z."/>
            <person name="Liu Y."/>
            <person name="Xu W."/>
            <person name="Pan J."/>
            <person name="Luo Z.H."/>
            <person name="Li M."/>
        </authorList>
    </citation>
    <scope>NUCLEOTIDE SEQUENCE [LARGE SCALE GENOMIC DNA]</scope>
    <source>
        <strain evidence="1">SpSt-774</strain>
    </source>
</reference>